<evidence type="ECO:0000313" key="2">
    <source>
        <dbReference type="EMBL" id="MFH4980493.1"/>
    </source>
</evidence>
<dbReference type="EMBL" id="JBGFUD010005634">
    <property type="protein sequence ID" value="MFH4980493.1"/>
    <property type="molecule type" value="Genomic_DNA"/>
</dbReference>
<accession>A0ABD6EKT8</accession>
<dbReference type="AlphaFoldDB" id="A0ABD6EKT8"/>
<keyword evidence="3" id="KW-1185">Reference proteome</keyword>
<proteinExistence type="predicted"/>
<dbReference type="Gene3D" id="1.20.1070.10">
    <property type="entry name" value="Rhodopsin 7-helix transmembrane proteins"/>
    <property type="match status" value="1"/>
</dbReference>
<name>A0ABD6EKT8_9BILA</name>
<sequence>MPAYASFVSVSVRVFGRSQQGNRFLECAAFLTNWLTYVNSALDWIFYAAMNRDLRTLIRNNTERRKRSTLKYPSPKLVRHQSLREYVSNSFRVLHDSHSVRSVHSCSEHGSSVAILAAFRSGNRNCLMPLQASSAVIITDSARTTEKSKRSSWNDSISSTQSSIHATEENEKFI</sequence>
<reference evidence="2 3" key="1">
    <citation type="submission" date="2024-08" db="EMBL/GenBank/DDBJ databases">
        <title>Gnathostoma spinigerum genome.</title>
        <authorList>
            <person name="Gonzalez-Bertolin B."/>
            <person name="Monzon S."/>
            <person name="Zaballos A."/>
            <person name="Jimenez P."/>
            <person name="Dekumyoy P."/>
            <person name="Varona S."/>
            <person name="Cuesta I."/>
            <person name="Sumanam S."/>
            <person name="Adisakwattana P."/>
            <person name="Gasser R.B."/>
            <person name="Hernandez-Gonzalez A."/>
            <person name="Young N.D."/>
            <person name="Perteguer M.J."/>
        </authorList>
    </citation>
    <scope>NUCLEOTIDE SEQUENCE [LARGE SCALE GENOMIC DNA]</scope>
    <source>
        <strain evidence="2">AL3</strain>
        <tissue evidence="2">Liver</tissue>
    </source>
</reference>
<evidence type="ECO:0000313" key="3">
    <source>
        <dbReference type="Proteomes" id="UP001608902"/>
    </source>
</evidence>
<organism evidence="2 3">
    <name type="scientific">Gnathostoma spinigerum</name>
    <dbReference type="NCBI Taxonomy" id="75299"/>
    <lineage>
        <taxon>Eukaryota</taxon>
        <taxon>Metazoa</taxon>
        <taxon>Ecdysozoa</taxon>
        <taxon>Nematoda</taxon>
        <taxon>Chromadorea</taxon>
        <taxon>Rhabditida</taxon>
        <taxon>Spirurina</taxon>
        <taxon>Gnathostomatomorpha</taxon>
        <taxon>Gnathostomatoidea</taxon>
        <taxon>Gnathostomatidae</taxon>
        <taxon>Gnathostoma</taxon>
    </lineage>
</organism>
<dbReference type="SUPFAM" id="SSF81321">
    <property type="entry name" value="Family A G protein-coupled receptor-like"/>
    <property type="match status" value="1"/>
</dbReference>
<feature type="compositionally biased region" description="Polar residues" evidence="1">
    <location>
        <begin position="151"/>
        <end position="165"/>
    </location>
</feature>
<comment type="caution">
    <text evidence="2">The sequence shown here is derived from an EMBL/GenBank/DDBJ whole genome shotgun (WGS) entry which is preliminary data.</text>
</comment>
<evidence type="ECO:0000256" key="1">
    <source>
        <dbReference type="SAM" id="MobiDB-lite"/>
    </source>
</evidence>
<dbReference type="Proteomes" id="UP001608902">
    <property type="component" value="Unassembled WGS sequence"/>
</dbReference>
<gene>
    <name evidence="2" type="ORF">AB6A40_007202</name>
</gene>
<feature type="region of interest" description="Disordered" evidence="1">
    <location>
        <begin position="148"/>
        <end position="174"/>
    </location>
</feature>
<protein>
    <submittedName>
        <fullName evidence="2">Uncharacterized protein</fullName>
    </submittedName>
</protein>